<dbReference type="Pfam" id="PF04107">
    <property type="entry name" value="GCS2"/>
    <property type="match status" value="1"/>
</dbReference>
<keyword evidence="9" id="KW-1185">Reference proteome</keyword>
<accession>A0A1G7C3Z9</accession>
<dbReference type="InterPro" id="IPR035434">
    <property type="entry name" value="GCL_bact_plant"/>
</dbReference>
<evidence type="ECO:0000256" key="3">
    <source>
        <dbReference type="ARBA" id="ARBA00022840"/>
    </source>
</evidence>
<dbReference type="GO" id="GO:0005524">
    <property type="term" value="F:ATP binding"/>
    <property type="evidence" value="ECO:0007669"/>
    <property type="project" value="UniProtKB-UniRule"/>
</dbReference>
<evidence type="ECO:0000256" key="2">
    <source>
        <dbReference type="ARBA" id="ARBA00022741"/>
    </source>
</evidence>
<dbReference type="PANTHER" id="PTHR34378">
    <property type="entry name" value="GLUTAMATE--CYSTEINE LIGASE, CHLOROPLASTIC"/>
    <property type="match status" value="1"/>
</dbReference>
<evidence type="ECO:0000256" key="6">
    <source>
        <dbReference type="PIRNR" id="PIRNR017901"/>
    </source>
</evidence>
<comment type="catalytic activity">
    <reaction evidence="4 5 6">
        <text>L-cysteine + L-glutamate + ATP = gamma-L-glutamyl-L-cysteine + ADP + phosphate + H(+)</text>
        <dbReference type="Rhea" id="RHEA:13285"/>
        <dbReference type="ChEBI" id="CHEBI:15378"/>
        <dbReference type="ChEBI" id="CHEBI:29985"/>
        <dbReference type="ChEBI" id="CHEBI:30616"/>
        <dbReference type="ChEBI" id="CHEBI:35235"/>
        <dbReference type="ChEBI" id="CHEBI:43474"/>
        <dbReference type="ChEBI" id="CHEBI:58173"/>
        <dbReference type="ChEBI" id="CHEBI:456216"/>
        <dbReference type="EC" id="6.3.2.2"/>
    </reaction>
</comment>
<evidence type="ECO:0000256" key="5">
    <source>
        <dbReference type="HAMAP-Rule" id="MF_02034"/>
    </source>
</evidence>
<organism evidence="8 9">
    <name type="scientific">Rhodococcus tukisamuensis</name>
    <dbReference type="NCBI Taxonomy" id="168276"/>
    <lineage>
        <taxon>Bacteria</taxon>
        <taxon>Bacillati</taxon>
        <taxon>Actinomycetota</taxon>
        <taxon>Actinomycetes</taxon>
        <taxon>Mycobacteriales</taxon>
        <taxon>Nocardiaceae</taxon>
        <taxon>Rhodococcus</taxon>
    </lineage>
</organism>
<keyword evidence="3 5" id="KW-0067">ATP-binding</keyword>
<evidence type="ECO:0000256" key="7">
    <source>
        <dbReference type="SAM" id="MobiDB-lite"/>
    </source>
</evidence>
<comment type="pathway">
    <text evidence="5">Amino-acid biosynthesis; ergothioneine biosynthesis.</text>
</comment>
<dbReference type="EC" id="6.3.2.2" evidence="5"/>
<keyword evidence="1 5" id="KW-0436">Ligase</keyword>
<dbReference type="GO" id="GO:0052699">
    <property type="term" value="P:ergothioneine biosynthetic process"/>
    <property type="evidence" value="ECO:0007669"/>
    <property type="project" value="UniProtKB-UniRule"/>
</dbReference>
<name>A0A1G7C3Z9_9NOCA</name>
<dbReference type="InterPro" id="IPR017809">
    <property type="entry name" value="EgtA_Actinobacteria"/>
</dbReference>
<evidence type="ECO:0000313" key="9">
    <source>
        <dbReference type="Proteomes" id="UP000199417"/>
    </source>
</evidence>
<dbReference type="Proteomes" id="UP000199417">
    <property type="component" value="Unassembled WGS sequence"/>
</dbReference>
<comment type="similarity">
    <text evidence="5 6">Belongs to the glutamate--cysteine ligase type 2 family. EgtA subfamily.</text>
</comment>
<dbReference type="PIRSF" id="PIRSF017901">
    <property type="entry name" value="GCL"/>
    <property type="match status" value="1"/>
</dbReference>
<protein>
    <recommendedName>
        <fullName evidence="5">Glutamate--cysteine ligase EgtA</fullName>
        <ecNumber evidence="5">6.3.2.2</ecNumber>
    </recommendedName>
    <alternativeName>
        <fullName evidence="5">Gamma-glutamylcysteine synthase</fullName>
        <shortName evidence="5">GCS</shortName>
        <shortName evidence="5">Gamma-ECS</shortName>
    </alternativeName>
</protein>
<dbReference type="EMBL" id="FNAB01000015">
    <property type="protein sequence ID" value="SDE34104.1"/>
    <property type="molecule type" value="Genomic_DNA"/>
</dbReference>
<feature type="region of interest" description="Disordered" evidence="7">
    <location>
        <begin position="42"/>
        <end position="76"/>
    </location>
</feature>
<dbReference type="UniPathway" id="UPA01014"/>
<dbReference type="STRING" id="168276.SAMN05444580_1159"/>
<evidence type="ECO:0000313" key="8">
    <source>
        <dbReference type="EMBL" id="SDE34104.1"/>
    </source>
</evidence>
<dbReference type="InterPro" id="IPR014746">
    <property type="entry name" value="Gln_synth/guanido_kin_cat_dom"/>
</dbReference>
<evidence type="ECO:0000256" key="4">
    <source>
        <dbReference type="ARBA" id="ARBA00048819"/>
    </source>
</evidence>
<proteinExistence type="inferred from homology"/>
<dbReference type="RefSeq" id="WP_072845382.1">
    <property type="nucleotide sequence ID" value="NZ_FNAB01000015.1"/>
</dbReference>
<dbReference type="HAMAP" id="MF_02034">
    <property type="entry name" value="EgtA"/>
    <property type="match status" value="1"/>
</dbReference>
<dbReference type="PANTHER" id="PTHR34378:SF1">
    <property type="entry name" value="GLUTAMATE--CYSTEINE LIGASE, CHLOROPLASTIC"/>
    <property type="match status" value="1"/>
</dbReference>
<dbReference type="SUPFAM" id="SSF55931">
    <property type="entry name" value="Glutamine synthetase/guanido kinase"/>
    <property type="match status" value="1"/>
</dbReference>
<dbReference type="Gene3D" id="3.30.590.20">
    <property type="match status" value="1"/>
</dbReference>
<dbReference type="NCBIfam" id="TIGR03444">
    <property type="entry name" value="EgtA_Cys_ligase"/>
    <property type="match status" value="1"/>
</dbReference>
<dbReference type="GO" id="GO:0006750">
    <property type="term" value="P:glutathione biosynthetic process"/>
    <property type="evidence" value="ECO:0007669"/>
    <property type="project" value="UniProtKB-UniRule"/>
</dbReference>
<keyword evidence="2 5" id="KW-0547">Nucleotide-binding</keyword>
<evidence type="ECO:0000256" key="1">
    <source>
        <dbReference type="ARBA" id="ARBA00022598"/>
    </source>
</evidence>
<dbReference type="GO" id="GO:0004357">
    <property type="term" value="F:glutamate-cysteine ligase activity"/>
    <property type="evidence" value="ECO:0007669"/>
    <property type="project" value="UniProtKB-UniRule"/>
</dbReference>
<gene>
    <name evidence="5" type="primary">egtA</name>
    <name evidence="8" type="ORF">SAMN05444580_1159</name>
</gene>
<dbReference type="AlphaFoldDB" id="A0A1G7C3Z9"/>
<dbReference type="InterPro" id="IPR006336">
    <property type="entry name" value="GCS2"/>
</dbReference>
<reference evidence="8 9" key="1">
    <citation type="submission" date="2016-10" db="EMBL/GenBank/DDBJ databases">
        <authorList>
            <person name="de Groot N.N."/>
        </authorList>
    </citation>
    <scope>NUCLEOTIDE SEQUENCE [LARGE SCALE GENOMIC DNA]</scope>
    <source>
        <strain evidence="8 9">JCM 11308</strain>
    </source>
</reference>
<sequence length="420" mass="44456">MAMAVDTRRFTTRAAAEAYVGGVCFKLGPPRLVGAELEWLTSRSRPSNGRPDPGDVARALGPHAPTSLAADSPARRLSRGSAVTMEPGGQIELSSAPFPSAAELCAALARDARSLQDLLEDEGIAMYDGAADVWRDAERVLAMPRYRAMQERFDTVGPFGRLMMCNTAATQVSVDAGADAAEVEDRWTALYAIGPALVAAFACSPRLRGVPAGTWASQRMRAWLELDPKRTAPPPLADPITGYARWALDAPLLCVVGGRPGCENDWSVPLGASFADWMAGALDEEVGRRPGPADLDYHLTTLFPPVRAAGHLEVRYLDAQPGELWRVPIAAVAALLGDRETAAAASALAASTAGRWRDAAEFGLRDGELRSAAAELLFLAASRSSAFEADLAAAARRCCHGRTPTQDPVHAGFDAGGLGR</sequence>
<comment type="function">
    <text evidence="5">Catalyzes the synthesis of gamma-glutamylcysteine (gamma-GC). This compound is used as substrate for the biosynthesis of the low-molecular thiol compound ergothioneine.</text>
</comment>